<dbReference type="PANTHER" id="PTHR42194">
    <property type="entry name" value="UPF0276 PROTEIN HI_1600"/>
    <property type="match status" value="1"/>
</dbReference>
<gene>
    <name evidence="2" type="ORF">DSM104443_03594</name>
</gene>
<dbReference type="AlphaFoldDB" id="A0A6M4H072"/>
<comment type="similarity">
    <text evidence="1">Belongs to the UPF0276 family.</text>
</comment>
<evidence type="ECO:0000256" key="1">
    <source>
        <dbReference type="HAMAP-Rule" id="MF_00697"/>
    </source>
</evidence>
<dbReference type="InterPro" id="IPR007801">
    <property type="entry name" value="MbnB/TglH/ChrH"/>
</dbReference>
<dbReference type="HAMAP" id="MF_00697">
    <property type="entry name" value="UPF0276"/>
    <property type="match status" value="1"/>
</dbReference>
<dbReference type="Pfam" id="PF05114">
    <property type="entry name" value="MbnB_TglH_ChrH"/>
    <property type="match status" value="1"/>
</dbReference>
<dbReference type="InterPro" id="IPR036237">
    <property type="entry name" value="Xyl_isomerase-like_sf"/>
</dbReference>
<name>A0A6M4H072_9PROT</name>
<accession>A0A6M4H072</accession>
<dbReference type="EMBL" id="CP053069">
    <property type="protein sequence ID" value="QJR12508.1"/>
    <property type="molecule type" value="Genomic_DNA"/>
</dbReference>
<sequence length="285" mass="30815">MPVPRAPEAGYAGIGLRAPHYEALARTTPRLSFLEVHSENFFGDGGPPLAWLERFRADYPLSLHGVGLSLGTAGPLDETHLAKLCALVERFEPALVSEHLCWGSIGGRFANDLLPLPYTREALANVVAQVERVQERLGQRILVENVSSYLEFEASTIPEGEFLAEVSRASGCGVLLDVNNIYVNAMNHGFDAIAYLDAIPADAVGEIHLAGYDASEGLLIDTHGARVSSEVWALYTVALDRLGPRPTLIEWDTDIPELEVLLAEADRATQLLGRARAPRGVPATA</sequence>
<organism evidence="2 3">
    <name type="scientific">Usitatibacter rugosus</name>
    <dbReference type="NCBI Taxonomy" id="2732067"/>
    <lineage>
        <taxon>Bacteria</taxon>
        <taxon>Pseudomonadati</taxon>
        <taxon>Pseudomonadota</taxon>
        <taxon>Betaproteobacteria</taxon>
        <taxon>Nitrosomonadales</taxon>
        <taxon>Usitatibacteraceae</taxon>
        <taxon>Usitatibacter</taxon>
    </lineage>
</organism>
<dbReference type="SUPFAM" id="SSF51658">
    <property type="entry name" value="Xylose isomerase-like"/>
    <property type="match status" value="1"/>
</dbReference>
<dbReference type="PANTHER" id="PTHR42194:SF1">
    <property type="entry name" value="UPF0276 PROTEIN HI_1600"/>
    <property type="match status" value="1"/>
</dbReference>
<dbReference type="RefSeq" id="WP_171094775.1">
    <property type="nucleotide sequence ID" value="NZ_CP053069.1"/>
</dbReference>
<protein>
    <recommendedName>
        <fullName evidence="1">UPF0276 protein DSM104443_03594</fullName>
    </recommendedName>
</protein>
<evidence type="ECO:0000313" key="3">
    <source>
        <dbReference type="Proteomes" id="UP000501534"/>
    </source>
</evidence>
<evidence type="ECO:0000313" key="2">
    <source>
        <dbReference type="EMBL" id="QJR12508.1"/>
    </source>
</evidence>
<dbReference type="Gene3D" id="3.20.20.150">
    <property type="entry name" value="Divalent-metal-dependent TIM barrel enzymes"/>
    <property type="match status" value="1"/>
</dbReference>
<proteinExistence type="inferred from homology"/>
<dbReference type="NCBIfam" id="NF003818">
    <property type="entry name" value="PRK05409.1"/>
    <property type="match status" value="1"/>
</dbReference>
<dbReference type="Proteomes" id="UP000501534">
    <property type="component" value="Chromosome"/>
</dbReference>
<keyword evidence="3" id="KW-1185">Reference proteome</keyword>
<dbReference type="KEGG" id="uru:DSM104443_03594"/>
<reference evidence="2 3" key="1">
    <citation type="submission" date="2020-04" db="EMBL/GenBank/DDBJ databases">
        <title>Usitatibacter rugosus gen. nov., sp. nov. and Usitatibacter palustris sp. nov., novel members of Usitatibacteraceae fam. nov. within the order Nitrosomonadales isolated from soil.</title>
        <authorList>
            <person name="Huber K.J."/>
            <person name="Neumann-Schaal M."/>
            <person name="Geppert A."/>
            <person name="Luckner M."/>
            <person name="Wanner G."/>
            <person name="Overmann J."/>
        </authorList>
    </citation>
    <scope>NUCLEOTIDE SEQUENCE [LARGE SCALE GENOMIC DNA]</scope>
    <source>
        <strain evidence="2 3">0125_3</strain>
    </source>
</reference>